<evidence type="ECO:0000256" key="13">
    <source>
        <dbReference type="ARBA" id="ARBA00039158"/>
    </source>
</evidence>
<evidence type="ECO:0000256" key="3">
    <source>
        <dbReference type="ARBA" id="ARBA00010728"/>
    </source>
</evidence>
<dbReference type="InterPro" id="IPR010978">
    <property type="entry name" value="tRNA-bd_arm"/>
</dbReference>
<keyword evidence="5" id="KW-0963">Cytoplasm</keyword>
<comment type="caution">
    <text evidence="18">The sequence shown here is derived from an EMBL/GenBank/DDBJ whole genome shotgun (WGS) entry which is preliminary data.</text>
</comment>
<keyword evidence="9" id="KW-0648">Protein biosynthesis</keyword>
<comment type="similarity">
    <text evidence="3">Belongs to the class-II aminoacyl-tRNA synthetase family. Type-1 seryl-tRNA synthetase subfamily.</text>
</comment>
<evidence type="ECO:0000256" key="10">
    <source>
        <dbReference type="ARBA" id="ARBA00023146"/>
    </source>
</evidence>
<dbReference type="InterPro" id="IPR033729">
    <property type="entry name" value="SerRS_core"/>
</dbReference>
<dbReference type="InterPro" id="IPR042103">
    <property type="entry name" value="SerRS_1_N_sf"/>
</dbReference>
<dbReference type="InterPro" id="IPR015866">
    <property type="entry name" value="Ser-tRNA-synth_1_N"/>
</dbReference>
<feature type="coiled-coil region" evidence="16">
    <location>
        <begin position="39"/>
        <end position="66"/>
    </location>
</feature>
<dbReference type="Pfam" id="PF00587">
    <property type="entry name" value="tRNA-synt_2b"/>
    <property type="match status" value="1"/>
</dbReference>
<evidence type="ECO:0000313" key="18">
    <source>
        <dbReference type="EMBL" id="CBI00648.1"/>
    </source>
</evidence>
<feature type="domain" description="Aminoacyl-transfer RNA synthetases class-II family profile" evidence="17">
    <location>
        <begin position="173"/>
        <end position="422"/>
    </location>
</feature>
<evidence type="ECO:0000256" key="4">
    <source>
        <dbReference type="ARBA" id="ARBA00012840"/>
    </source>
</evidence>
<dbReference type="EC" id="6.1.1.11" evidence="4"/>
<gene>
    <name evidence="18" type="primary">serS</name>
    <name evidence="18" type="ORF">CARN3_0200</name>
</gene>
<dbReference type="InterPro" id="IPR006195">
    <property type="entry name" value="aa-tRNA-synth_II"/>
</dbReference>
<dbReference type="PANTHER" id="PTHR43697:SF1">
    <property type="entry name" value="SERINE--TRNA LIGASE"/>
    <property type="match status" value="1"/>
</dbReference>
<keyword evidence="8" id="KW-0067">ATP-binding</keyword>
<dbReference type="GO" id="GO:0005737">
    <property type="term" value="C:cytoplasm"/>
    <property type="evidence" value="ECO:0007669"/>
    <property type="project" value="UniProtKB-SubCell"/>
</dbReference>
<comment type="catalytic activity">
    <reaction evidence="14">
        <text>tRNA(Sec) + L-serine + ATP = L-seryl-tRNA(Sec) + AMP + diphosphate + H(+)</text>
        <dbReference type="Rhea" id="RHEA:42580"/>
        <dbReference type="Rhea" id="RHEA-COMP:9742"/>
        <dbReference type="Rhea" id="RHEA-COMP:10128"/>
        <dbReference type="ChEBI" id="CHEBI:15378"/>
        <dbReference type="ChEBI" id="CHEBI:30616"/>
        <dbReference type="ChEBI" id="CHEBI:33019"/>
        <dbReference type="ChEBI" id="CHEBI:33384"/>
        <dbReference type="ChEBI" id="CHEBI:78442"/>
        <dbReference type="ChEBI" id="CHEBI:78533"/>
        <dbReference type="ChEBI" id="CHEBI:456215"/>
        <dbReference type="EC" id="6.1.1.11"/>
    </reaction>
</comment>
<dbReference type="PRINTS" id="PR00981">
    <property type="entry name" value="TRNASYNTHSER"/>
</dbReference>
<dbReference type="CDD" id="cd00770">
    <property type="entry name" value="SerRS_core"/>
    <property type="match status" value="1"/>
</dbReference>
<evidence type="ECO:0000256" key="15">
    <source>
        <dbReference type="ARBA" id="ARBA00048823"/>
    </source>
</evidence>
<evidence type="ECO:0000256" key="5">
    <source>
        <dbReference type="ARBA" id="ARBA00022490"/>
    </source>
</evidence>
<keyword evidence="7" id="KW-0547">Nucleotide-binding</keyword>
<dbReference type="SUPFAM" id="SSF46589">
    <property type="entry name" value="tRNA-binding arm"/>
    <property type="match status" value="1"/>
</dbReference>
<organism evidence="18">
    <name type="scientific">mine drainage metagenome</name>
    <dbReference type="NCBI Taxonomy" id="410659"/>
    <lineage>
        <taxon>unclassified sequences</taxon>
        <taxon>metagenomes</taxon>
        <taxon>ecological metagenomes</taxon>
    </lineage>
</organism>
<keyword evidence="10 18" id="KW-0030">Aminoacyl-tRNA synthetase</keyword>
<dbReference type="GO" id="GO:0005524">
    <property type="term" value="F:ATP binding"/>
    <property type="evidence" value="ECO:0007669"/>
    <property type="project" value="UniProtKB-KW"/>
</dbReference>
<evidence type="ECO:0000256" key="8">
    <source>
        <dbReference type="ARBA" id="ARBA00022840"/>
    </source>
</evidence>
<evidence type="ECO:0000256" key="11">
    <source>
        <dbReference type="ARBA" id="ARBA00031113"/>
    </source>
</evidence>
<dbReference type="Gene3D" id="1.10.287.40">
    <property type="entry name" value="Serine-tRNA synthetase, tRNA binding domain"/>
    <property type="match status" value="1"/>
</dbReference>
<dbReference type="InterPro" id="IPR045864">
    <property type="entry name" value="aa-tRNA-synth_II/BPL/LPL"/>
</dbReference>
<dbReference type="PROSITE" id="PS50862">
    <property type="entry name" value="AA_TRNA_LIGASE_II"/>
    <property type="match status" value="1"/>
</dbReference>
<comment type="pathway">
    <text evidence="2">Aminoacyl-tRNA biosynthesis; selenocysteinyl-tRNA(Sec) biosynthesis; L-seryl-tRNA(Sec) from L-serine and tRNA(Sec): step 1/1.</text>
</comment>
<dbReference type="GO" id="GO:0006434">
    <property type="term" value="P:seryl-tRNA aminoacylation"/>
    <property type="evidence" value="ECO:0007669"/>
    <property type="project" value="InterPro"/>
</dbReference>
<evidence type="ECO:0000256" key="14">
    <source>
        <dbReference type="ARBA" id="ARBA00047929"/>
    </source>
</evidence>
<dbReference type="InterPro" id="IPR002314">
    <property type="entry name" value="aa-tRNA-synt_IIb"/>
</dbReference>
<evidence type="ECO:0000256" key="1">
    <source>
        <dbReference type="ARBA" id="ARBA00004496"/>
    </source>
</evidence>
<dbReference type="SUPFAM" id="SSF55681">
    <property type="entry name" value="Class II aaRS and biotin synthetases"/>
    <property type="match status" value="1"/>
</dbReference>
<dbReference type="AlphaFoldDB" id="E6Q0D9"/>
<evidence type="ECO:0000256" key="9">
    <source>
        <dbReference type="ARBA" id="ARBA00022917"/>
    </source>
</evidence>
<evidence type="ECO:0000256" key="2">
    <source>
        <dbReference type="ARBA" id="ARBA00005045"/>
    </source>
</evidence>
<dbReference type="InterPro" id="IPR002317">
    <property type="entry name" value="Ser-tRNA-ligase_type_1"/>
</dbReference>
<protein>
    <recommendedName>
        <fullName evidence="13">Serine--tRNA ligase</fullName>
        <ecNumber evidence="4">6.1.1.11</ecNumber>
    </recommendedName>
    <alternativeName>
        <fullName evidence="11">Seryl-tRNA synthetase</fullName>
    </alternativeName>
    <alternativeName>
        <fullName evidence="12">Seryl-tRNA(Ser/Sec) synthetase</fullName>
    </alternativeName>
</protein>
<name>E6Q0D9_9ZZZZ</name>
<evidence type="ECO:0000256" key="7">
    <source>
        <dbReference type="ARBA" id="ARBA00022741"/>
    </source>
</evidence>
<dbReference type="EMBL" id="CABN01000159">
    <property type="protein sequence ID" value="CBI00648.1"/>
    <property type="molecule type" value="Genomic_DNA"/>
</dbReference>
<evidence type="ECO:0000256" key="6">
    <source>
        <dbReference type="ARBA" id="ARBA00022598"/>
    </source>
</evidence>
<dbReference type="Pfam" id="PF02403">
    <property type="entry name" value="Seryl_tRNA_N"/>
    <property type="match status" value="1"/>
</dbReference>
<proteinExistence type="inferred from homology"/>
<dbReference type="PIRSF" id="PIRSF001529">
    <property type="entry name" value="Ser-tRNA-synth_IIa"/>
    <property type="match status" value="1"/>
</dbReference>
<comment type="catalytic activity">
    <reaction evidence="15">
        <text>tRNA(Ser) + L-serine + ATP = L-seryl-tRNA(Ser) + AMP + diphosphate + H(+)</text>
        <dbReference type="Rhea" id="RHEA:12292"/>
        <dbReference type="Rhea" id="RHEA-COMP:9669"/>
        <dbReference type="Rhea" id="RHEA-COMP:9703"/>
        <dbReference type="ChEBI" id="CHEBI:15378"/>
        <dbReference type="ChEBI" id="CHEBI:30616"/>
        <dbReference type="ChEBI" id="CHEBI:33019"/>
        <dbReference type="ChEBI" id="CHEBI:33384"/>
        <dbReference type="ChEBI" id="CHEBI:78442"/>
        <dbReference type="ChEBI" id="CHEBI:78533"/>
        <dbReference type="ChEBI" id="CHEBI:456215"/>
        <dbReference type="EC" id="6.1.1.11"/>
    </reaction>
</comment>
<evidence type="ECO:0000259" key="17">
    <source>
        <dbReference type="PROSITE" id="PS50862"/>
    </source>
</evidence>
<keyword evidence="16" id="KW-0175">Coiled coil</keyword>
<accession>E6Q0D9</accession>
<comment type="subcellular location">
    <subcellularLocation>
        <location evidence="1">Cytoplasm</location>
    </subcellularLocation>
</comment>
<dbReference type="HAMAP" id="MF_00176">
    <property type="entry name" value="Ser_tRNA_synth_type1"/>
    <property type="match status" value="1"/>
</dbReference>
<dbReference type="GO" id="GO:0004828">
    <property type="term" value="F:serine-tRNA ligase activity"/>
    <property type="evidence" value="ECO:0007669"/>
    <property type="project" value="UniProtKB-EC"/>
</dbReference>
<dbReference type="Gene3D" id="3.30.930.10">
    <property type="entry name" value="Bira Bifunctional Protein, Domain 2"/>
    <property type="match status" value="1"/>
</dbReference>
<reference evidence="18" key="1">
    <citation type="submission" date="2009-10" db="EMBL/GenBank/DDBJ databases">
        <title>Diversity of trophic interactions inside an arsenic-rich microbial ecosystem.</title>
        <authorList>
            <person name="Bertin P.N."/>
            <person name="Heinrich-Salmeron A."/>
            <person name="Pelletier E."/>
            <person name="Goulhen-Chollet F."/>
            <person name="Arsene-Ploetze F."/>
            <person name="Gallien S."/>
            <person name="Calteau A."/>
            <person name="Vallenet D."/>
            <person name="Casiot C."/>
            <person name="Chane-Woon-Ming B."/>
            <person name="Giloteaux L."/>
            <person name="Barakat M."/>
            <person name="Bonnefoy V."/>
            <person name="Bruneel O."/>
            <person name="Chandler M."/>
            <person name="Cleiss J."/>
            <person name="Duran R."/>
            <person name="Elbaz-Poulichet F."/>
            <person name="Fonknechten N."/>
            <person name="Lauga B."/>
            <person name="Mornico D."/>
            <person name="Ortet P."/>
            <person name="Schaeffer C."/>
            <person name="Siguier P."/>
            <person name="Alexander Thil Smith A."/>
            <person name="Van Dorsselaer A."/>
            <person name="Weissenbach J."/>
            <person name="Medigue C."/>
            <person name="Le Paslier D."/>
        </authorList>
    </citation>
    <scope>NUCLEOTIDE SEQUENCE</scope>
</reference>
<sequence length="444" mass="49811">MLDLGFIRSNLQLVEEKLRRRGADTAALLGDFHALDAARREAITTAEKLKARRNELSQQVGALRRAGQDAAPLMEETRHLKGDLDHLDLAASELDVKMRQSLARVPNLLRDEVPAGRSEEDNQVVKTWGTLPDFDFLPQPHWDLGEFLGILDLERATKLSGARFAVLKGAGARLERALISFMLDQHTLRHGYTEVLPPFVVNSKSLYGTGQLPKFAEDLFRCGDGSEFVEGEYRENDHWLIPTAEVPVTNLFRDEILDDALLPICYAAYTPCFRAEAGAAGRDTRGIIRQHQFQKVELVKFARPEESDAEHEKLTRDAETILELLGLPYRRMLLCAGDTGFSSAKTYDLEVWLPGQSVYREISSCSNFEGFQARRANIRYKPGNKGKTEFVHTINGSGLAVGRTWLAILENYQQADGSVRIPEALKPYMNGMDAITPREAQRKS</sequence>
<dbReference type="NCBIfam" id="TIGR00414">
    <property type="entry name" value="serS"/>
    <property type="match status" value="1"/>
</dbReference>
<evidence type="ECO:0000256" key="16">
    <source>
        <dbReference type="SAM" id="Coils"/>
    </source>
</evidence>
<dbReference type="PANTHER" id="PTHR43697">
    <property type="entry name" value="SERYL-TRNA SYNTHETASE"/>
    <property type="match status" value="1"/>
</dbReference>
<keyword evidence="6 18" id="KW-0436">Ligase</keyword>
<evidence type="ECO:0000256" key="12">
    <source>
        <dbReference type="ARBA" id="ARBA00033352"/>
    </source>
</evidence>